<keyword evidence="2 3" id="KW-0413">Isomerase</keyword>
<dbReference type="SUPFAM" id="SSF53681">
    <property type="entry name" value="Aspartate/glutamate racemase"/>
    <property type="match status" value="2"/>
</dbReference>
<proteinExistence type="inferred from homology"/>
<dbReference type="GO" id="GO:0047689">
    <property type="term" value="F:aspartate racemase activity"/>
    <property type="evidence" value="ECO:0007669"/>
    <property type="project" value="UniProtKB-EC"/>
</dbReference>
<reference evidence="3 4" key="1">
    <citation type="submission" date="2019-03" db="EMBL/GenBank/DDBJ databases">
        <authorList>
            <person name="Sebastian G."/>
            <person name="Baumann P."/>
            <person name="Ruckert C."/>
            <person name="Kalinowski J."/>
            <person name="Nebel B."/>
            <person name="Takors R."/>
            <person name="Blombach B."/>
        </authorList>
    </citation>
    <scope>NUCLEOTIDE SEQUENCE [LARGE SCALE GENOMIC DNA]</scope>
    <source>
        <strain evidence="3 4">DSM 1084</strain>
    </source>
</reference>
<keyword evidence="4" id="KW-1185">Reference proteome</keyword>
<dbReference type="InterPro" id="IPR033134">
    <property type="entry name" value="Asp/Glu_racemase_AS_2"/>
</dbReference>
<dbReference type="InterPro" id="IPR001920">
    <property type="entry name" value="Asp/Glu_race"/>
</dbReference>
<dbReference type="Gene3D" id="3.40.50.1860">
    <property type="match status" value="2"/>
</dbReference>
<evidence type="ECO:0000313" key="4">
    <source>
        <dbReference type="Proteomes" id="UP000293912"/>
    </source>
</evidence>
<dbReference type="Pfam" id="PF01177">
    <property type="entry name" value="Asp_Glu_race"/>
    <property type="match status" value="1"/>
</dbReference>
<dbReference type="EMBL" id="CP037867">
    <property type="protein sequence ID" value="QBM28191.1"/>
    <property type="molecule type" value="Genomic_DNA"/>
</dbReference>
<dbReference type="InterPro" id="IPR004380">
    <property type="entry name" value="Asp_race"/>
</dbReference>
<comment type="similarity">
    <text evidence="1">Belongs to the aspartate/glutamate racemases family.</text>
</comment>
<dbReference type="KEGG" id="hpse:HPF_10875"/>
<gene>
    <name evidence="3" type="ORF">HPF_10875</name>
</gene>
<evidence type="ECO:0000313" key="3">
    <source>
        <dbReference type="EMBL" id="QBM28191.1"/>
    </source>
</evidence>
<dbReference type="AlphaFoldDB" id="A0A4P6X352"/>
<dbReference type="NCBIfam" id="TIGR00035">
    <property type="entry name" value="asp_race"/>
    <property type="match status" value="1"/>
</dbReference>
<dbReference type="PANTHER" id="PTHR21198:SF7">
    <property type="entry name" value="ASPARTATE-GLUTAMATE RACEMASE FAMILY"/>
    <property type="match status" value="1"/>
</dbReference>
<evidence type="ECO:0000256" key="1">
    <source>
        <dbReference type="ARBA" id="ARBA00007847"/>
    </source>
</evidence>
<dbReference type="PANTHER" id="PTHR21198">
    <property type="entry name" value="GLUTAMATE RACEMASE"/>
    <property type="match status" value="1"/>
</dbReference>
<evidence type="ECO:0000256" key="2">
    <source>
        <dbReference type="ARBA" id="ARBA00023235"/>
    </source>
</evidence>
<name>A0A4P6X352_HYDPS</name>
<dbReference type="InterPro" id="IPR015942">
    <property type="entry name" value="Asp/Glu/hydantoin_racemase"/>
</dbReference>
<protein>
    <submittedName>
        <fullName evidence="3">Aspartate racemase</fullName>
        <ecNumber evidence="3">5.1.1.13</ecNumber>
    </submittedName>
</protein>
<sequence>MKTIGLIGGMSWESTTLYYQIINREVARRRGGLSSARMNLVSLDFQDIAQRQRVGDWDGMAGILCDAARRLSDTGAECLLIGTNTMHQLAPQVQAATEVPLIHIADVTADAILAQGLDTVGLMGTRFTMERTFYVERLAQRGIRCVLPDEVQRQEIHRIIFEELCRGELHEVSRQWFTDCIADLQSRGAQGVVLGCTELPLIIRPADSPIPTFDTTALHALAAVEFSLAN</sequence>
<organism evidence="3 4">
    <name type="scientific">Hydrogenophaga pseudoflava</name>
    <name type="common">Pseudomonas carboxydoflava</name>
    <dbReference type="NCBI Taxonomy" id="47421"/>
    <lineage>
        <taxon>Bacteria</taxon>
        <taxon>Pseudomonadati</taxon>
        <taxon>Pseudomonadota</taxon>
        <taxon>Betaproteobacteria</taxon>
        <taxon>Burkholderiales</taxon>
        <taxon>Comamonadaceae</taxon>
        <taxon>Hydrogenophaga</taxon>
    </lineage>
</organism>
<dbReference type="Proteomes" id="UP000293912">
    <property type="component" value="Chromosome"/>
</dbReference>
<dbReference type="RefSeq" id="WP_133156596.1">
    <property type="nucleotide sequence ID" value="NZ_CP037867.1"/>
</dbReference>
<dbReference type="PROSITE" id="PS00924">
    <property type="entry name" value="ASP_GLU_RACEMASE_2"/>
    <property type="match status" value="1"/>
</dbReference>
<accession>A0A4P6X352</accession>
<dbReference type="EC" id="5.1.1.13" evidence="3"/>